<accession>A0ABY2U670</accession>
<protein>
    <submittedName>
        <fullName evidence="2">Uncharacterized protein</fullName>
    </submittedName>
</protein>
<evidence type="ECO:0000313" key="2">
    <source>
        <dbReference type="EMBL" id="TLG91905.1"/>
    </source>
</evidence>
<evidence type="ECO:0000256" key="1">
    <source>
        <dbReference type="SAM" id="Coils"/>
    </source>
</evidence>
<gene>
    <name evidence="2" type="ORF">FEM54_10985</name>
</gene>
<keyword evidence="3" id="KW-1185">Reference proteome</keyword>
<dbReference type="RefSeq" id="WP_138450849.1">
    <property type="nucleotide sequence ID" value="NZ_VBVZ01000129.1"/>
</dbReference>
<keyword evidence="1" id="KW-0175">Coiled coil</keyword>
<reference evidence="2 3" key="1">
    <citation type="submission" date="2019-05" db="EMBL/GenBank/DDBJ databases">
        <title>Pseudomonas edaphica sp. nov., isolated from rhizospheric soil of Cistus ladanifer L. in Spain.</title>
        <authorList>
            <person name="Peix A."/>
        </authorList>
    </citation>
    <scope>NUCLEOTIDE SEQUENCE [LARGE SCALE GENOMIC DNA]</scope>
    <source>
        <strain evidence="2 3">RD25</strain>
    </source>
</reference>
<comment type="caution">
    <text evidence="2">The sequence shown here is derived from an EMBL/GenBank/DDBJ whole genome shotgun (WGS) entry which is preliminary data.</text>
</comment>
<dbReference type="Proteomes" id="UP000304941">
    <property type="component" value="Unassembled WGS sequence"/>
</dbReference>
<sequence>MLMLLRTLEIPDAHGQLLNAVVLCGFTATSLNQQFLVYSLNEKSGDELVRIYLTYLEGEYQRLRMRDAPPETLTTAAQVLKDVLRDACASDPRQTEDTYALMDLSDSVIECSPVDTHYSLKISDAWLMSLLHYDPQSKASPLPLQSQQTGNCAPTATRVTSSLTGESVKTCDVQTTSSKIDANLKSLVASITNHKEILLGKYVRLDERQRELEQREQQLMNRELVLNQREDELMTSISSLHAAEIQLDALLDN</sequence>
<evidence type="ECO:0000313" key="3">
    <source>
        <dbReference type="Proteomes" id="UP000304941"/>
    </source>
</evidence>
<name>A0ABY2U670_9PSED</name>
<feature type="coiled-coil region" evidence="1">
    <location>
        <begin position="195"/>
        <end position="222"/>
    </location>
</feature>
<organism evidence="2 3">
    <name type="scientific">Pseudomonas edaphica</name>
    <dbReference type="NCBI Taxonomy" id="2006980"/>
    <lineage>
        <taxon>Bacteria</taxon>
        <taxon>Pseudomonadati</taxon>
        <taxon>Pseudomonadota</taxon>
        <taxon>Gammaproteobacteria</taxon>
        <taxon>Pseudomonadales</taxon>
        <taxon>Pseudomonadaceae</taxon>
        <taxon>Pseudomonas</taxon>
    </lineage>
</organism>
<proteinExistence type="predicted"/>
<dbReference type="EMBL" id="VBVZ01000129">
    <property type="protein sequence ID" value="TLG91905.1"/>
    <property type="molecule type" value="Genomic_DNA"/>
</dbReference>